<dbReference type="InterPro" id="IPR029044">
    <property type="entry name" value="Nucleotide-diphossugar_trans"/>
</dbReference>
<accession>A0ABQ4T7Q1</accession>
<feature type="domain" description="Glycosyltransferase 2-like" evidence="1">
    <location>
        <begin position="390"/>
        <end position="511"/>
    </location>
</feature>
<dbReference type="Pfam" id="PF00535">
    <property type="entry name" value="Glycos_transf_2"/>
    <property type="match status" value="1"/>
</dbReference>
<evidence type="ECO:0000313" key="3">
    <source>
        <dbReference type="Proteomes" id="UP001055156"/>
    </source>
</evidence>
<comment type="caution">
    <text evidence="2">The sequence shown here is derived from an EMBL/GenBank/DDBJ whole genome shotgun (WGS) entry which is preliminary data.</text>
</comment>
<dbReference type="Proteomes" id="UP001055156">
    <property type="component" value="Unassembled WGS sequence"/>
</dbReference>
<dbReference type="EMBL" id="BPQV01000007">
    <property type="protein sequence ID" value="GJE27702.1"/>
    <property type="molecule type" value="Genomic_DNA"/>
</dbReference>
<proteinExistence type="predicted"/>
<evidence type="ECO:0000313" key="2">
    <source>
        <dbReference type="EMBL" id="GJE27702.1"/>
    </source>
</evidence>
<dbReference type="Gene3D" id="3.90.550.10">
    <property type="entry name" value="Spore Coat Polysaccharide Biosynthesis Protein SpsA, Chain A"/>
    <property type="match status" value="1"/>
</dbReference>
<evidence type="ECO:0000259" key="1">
    <source>
        <dbReference type="Pfam" id="PF00535"/>
    </source>
</evidence>
<dbReference type="PANTHER" id="PTHR43179:SF7">
    <property type="entry name" value="RHAMNOSYLTRANSFERASE WBBL"/>
    <property type="match status" value="1"/>
</dbReference>
<dbReference type="PANTHER" id="PTHR43179">
    <property type="entry name" value="RHAMNOSYLTRANSFERASE WBBL"/>
    <property type="match status" value="1"/>
</dbReference>
<name>A0ABQ4T7Q1_METOR</name>
<organism evidence="2 3">
    <name type="scientific">Methylobacterium organophilum</name>
    <dbReference type="NCBI Taxonomy" id="410"/>
    <lineage>
        <taxon>Bacteria</taxon>
        <taxon>Pseudomonadati</taxon>
        <taxon>Pseudomonadota</taxon>
        <taxon>Alphaproteobacteria</taxon>
        <taxon>Hyphomicrobiales</taxon>
        <taxon>Methylobacteriaceae</taxon>
        <taxon>Methylobacterium</taxon>
    </lineage>
</organism>
<keyword evidence="3" id="KW-1185">Reference proteome</keyword>
<reference evidence="2" key="2">
    <citation type="submission" date="2021-08" db="EMBL/GenBank/DDBJ databases">
        <authorList>
            <person name="Tani A."/>
            <person name="Ola A."/>
            <person name="Ogura Y."/>
            <person name="Katsura K."/>
            <person name="Hayashi T."/>
        </authorList>
    </citation>
    <scope>NUCLEOTIDE SEQUENCE</scope>
    <source>
        <strain evidence="2">NBRC 15689</strain>
    </source>
</reference>
<reference evidence="2" key="1">
    <citation type="journal article" date="2021" name="Front. Microbiol.">
        <title>Comprehensive Comparative Genomics and Phenotyping of Methylobacterium Species.</title>
        <authorList>
            <person name="Alessa O."/>
            <person name="Ogura Y."/>
            <person name="Fujitani Y."/>
            <person name="Takami H."/>
            <person name="Hayashi T."/>
            <person name="Sahin N."/>
            <person name="Tani A."/>
        </authorList>
    </citation>
    <scope>NUCLEOTIDE SEQUENCE</scope>
    <source>
        <strain evidence="2">NBRC 15689</strain>
    </source>
</reference>
<dbReference type="InterPro" id="IPR001173">
    <property type="entry name" value="Glyco_trans_2-like"/>
</dbReference>
<dbReference type="CDD" id="cd04186">
    <property type="entry name" value="GT_2_like_c"/>
    <property type="match status" value="1"/>
</dbReference>
<dbReference type="SUPFAM" id="SSF53448">
    <property type="entry name" value="Nucleotide-diphospho-sugar transferases"/>
    <property type="match status" value="1"/>
</dbReference>
<gene>
    <name evidence="2" type="ORF">LKMONMHP_2563</name>
</gene>
<protein>
    <recommendedName>
        <fullName evidence="1">Glycosyltransferase 2-like domain-containing protein</fullName>
    </recommendedName>
</protein>
<sequence length="658" mass="71080">MPFRLEPSANAPFDRRLVIEAAFRDRWLVLTYRGGSETAPARPLLRLHRAGGATQDMVLPGVVLGAAHWLGYLPPDLEEIELCADPDLVIERVGLRGHGGVLVQALLRRPDRAASALWYRLKGNERRFRDSLRGACAVTPLHRWSAWKRERLRALPPPTPPTRVGLVLPVLPGQEALLGRTVASLLAQDHGDWSLRILWAASAGKVPLHSGDPRIAHAPWDDTIPLAEAFPKGEAAGLLLPGACLTPDALARLAAALPPDLALAYADEEVGGVPRLKPDWSPDLARATAYTGEPMLVSAALLARIGDAPAGAFASFSERFAFAACCTAKTGVHLPRLLRQGPERPRSSAAERARYLEAALAAQGSAVLPRIVGNELDLQWPLPDPAPLVSVIIPSKDRPELIGKAIEGVLKETNYPAIELIVVDNDSTDPAVLRLYEGLRADPRVRIEAYPQPFNFSAMVNRGAGVARGEILLLLNNDVVVLSPGWLTEMVRQACRPDVGAVGAMLFYGDGRIQHAGVVVGLGGEAGHLLRRRPGDLPGHLGRLLVAHEVSAVTAACLAVSARKYMAIGGFDGDSFAVDFNDVDFCLRLAAAGWKTVWTPHAVLAHLESVSRGSPKGEARMRFEREAATFAARWRDTIRHDPFYHPALSLTTFGEALE</sequence>